<dbReference type="InterPro" id="IPR049064">
    <property type="entry name" value="NAD_Glu_DH_ACT3"/>
</dbReference>
<dbReference type="Pfam" id="PF21073">
    <property type="entry name" value="GDH_HM1"/>
    <property type="match status" value="1"/>
</dbReference>
<accession>A0A6P0GIJ7</accession>
<dbReference type="SUPFAM" id="SSF53223">
    <property type="entry name" value="Aminoacid dehydrogenase-like, N-terminal domain"/>
    <property type="match status" value="1"/>
</dbReference>
<proteinExistence type="predicted"/>
<dbReference type="PANTHER" id="PTHR43403:SF1">
    <property type="entry name" value="NAD-SPECIFIC GLUTAMATE DEHYDROGENASE"/>
    <property type="match status" value="1"/>
</dbReference>
<dbReference type="InterPro" id="IPR024727">
    <property type="entry name" value="NAD_Glu_DH_N_ACT1"/>
</dbReference>
<dbReference type="Pfam" id="PF05088">
    <property type="entry name" value="Bac_GDH_CD"/>
    <property type="match status" value="1"/>
</dbReference>
<protein>
    <submittedName>
        <fullName evidence="6">NAD-glutamate dehydrogenase</fullName>
    </submittedName>
</protein>
<evidence type="ECO:0000259" key="4">
    <source>
        <dbReference type="Pfam" id="PF21076"/>
    </source>
</evidence>
<dbReference type="Pfam" id="PF21078">
    <property type="entry name" value="GDH_HM3"/>
    <property type="match status" value="1"/>
</dbReference>
<sequence>MPEFPVQADTSPATAAAAWWQHLPGALRGSTRAEHLLEDYLDSSAASDMVDRSADELGAAVASHVTAGARRLPGESVVRAVDGVVSGAGERRTTVEVVVEDTVFLVESVTAALTRLGRGIHTVVHPRLAARRDASGVLLDLRPAESATPDDVVEAWIRVEVDRRAEPGARAVLVAELGSVLDDVRAAVRDWQPMRAGALELAAELESCGPVRVAGEELRSAARLLRWLADDRFTFLGSQEYELQAAHGEARLVPRPGTGLGLLAGERERPAGAARVLTPGVPGPTGQRALQVTKANERSTVHRSAYLDMLTVLSYDRTGHVTGEHRLLGLFTSGAYSESVRRVPVVAEKVTEVLRRSGLAPGSHSARDLHSILESFPRDELLQADVDEILPTALAVLKLQERRRTRLFLRHDALGGFLSCLVFLPRDRYSTEVGTRVEELLGRALDGAAAETTLHVSESALARLHVVVRPRPGGTLRDVDRTELETVVATAVRSWEDDVLDAARERLGTAEGTGLVRRWVRGVPGAYRADVSPRRAVADLIRAEALLTADDSTAAEVSRAGHGAAPAEPAPVLALRDAADGELRTWRLDLYRLSPATLSEVLPVLTDLGVEVTDERPHLLERADGRRVWVYDIGLRLPQELWRQGSDAEATRTRFCDAFAAARTGRAESDALSRLVLAARLSWPQVAAVRALVRYLRQAGLPYTLDYVAGILLAETAVARLLVRLLEVRFDPERHGGPEEREPVARAVTDELRSALDAVDGLDADRVLQALLSAVQAVVRTNAFRRRADGNPPEHLSFKLDPSQIAGMPDPRPVFEIWVYSPRVEGVHLRFGDVARGGLRWSDRREDFRTEVLGLVKAQIVKNAVIVPTGAKGGFVAKQLPDPAVDRDAWWAEGEACYRTFISGLLDVTDDLRTDGDRQTVVPPPGVVRYDGDDPYLVVAADKGTATFSDLANEIAQERGFWLGDAFASGGSNGYDHKVMGITARGAWESVRRHFRELGVDPQTTDITVVGVGDMSGDVFGNGMLLSEHIRLVAAFDHRHVFLDPDPDPGVSFRERARLFTLPRSSWADYDPAVLSPGGGVYPRTTKSVPISPQAAERLGLPAGTTGLSPDELIRAVLQAPADLFWNGGIGTYVKASAEQHAEVGDKANDAVRVDATDLRVRVLGEGGNLGLTQRGRVEAARHGVRLNTDAVDNSAGVDCSDHEVNIKIMLDRLVADGSLRADERTSTLRRMTEDVAQLVLRNNYRQNQVLSVEEAFAVDVLPAHRRFIEALEQTGAIDRRLEALPSSAELDRRAREGRGLTVPELSVLLAHAKISLGKAVLASEVPDEDWLQGALQAYFPTELRERFAERLAEHPLRRDIVATVLVNEVVDSGGVTFAFRAAEETGRELAEVVRACAVTSQVFDLRVRSAAVEALDGQVPASIQSLLRQQHRRLLDRAVRWLLHARPDGIDVPAEVDRFAPAMRDLAARVPDLLLGQGLRYVRGLADQFTAAGVGPEESTSTAALLSVYPLLDVVEVAEATGRPAGEVATTWFVLSERYGIDDLLDKVSALDRTDRWEALARAALRDDLYGVLRELTTAVLTDAATAPPSSSSWSAISASAVTAWEAVHPPVVRRARRTLTELDSAGRADFCAISVALRSLRTLIPRR</sequence>
<evidence type="ECO:0000259" key="1">
    <source>
        <dbReference type="Pfam" id="PF05088"/>
    </source>
</evidence>
<evidence type="ECO:0000313" key="6">
    <source>
        <dbReference type="EMBL" id="NEM07084.1"/>
    </source>
</evidence>
<dbReference type="Pfam" id="PF21079">
    <property type="entry name" value="GDH_HM2"/>
    <property type="match status" value="1"/>
</dbReference>
<dbReference type="RefSeq" id="WP_163477217.1">
    <property type="nucleotide sequence ID" value="NZ_JAAGWE010000022.1"/>
</dbReference>
<dbReference type="InterPro" id="IPR036291">
    <property type="entry name" value="NAD(P)-bd_dom_sf"/>
</dbReference>
<dbReference type="GO" id="GO:0006538">
    <property type="term" value="P:L-glutamate catabolic process"/>
    <property type="evidence" value="ECO:0007669"/>
    <property type="project" value="InterPro"/>
</dbReference>
<dbReference type="Pfam" id="PF21075">
    <property type="entry name" value="GDH_ACT1"/>
    <property type="match status" value="1"/>
</dbReference>
<dbReference type="InterPro" id="IPR049058">
    <property type="entry name" value="NAD_Glu_DH_HM2"/>
</dbReference>
<evidence type="ECO:0000259" key="2">
    <source>
        <dbReference type="Pfam" id="PF21074"/>
    </source>
</evidence>
<dbReference type="InterPro" id="IPR046346">
    <property type="entry name" value="Aminoacid_DH-like_N_sf"/>
</dbReference>
<dbReference type="InterPro" id="IPR007780">
    <property type="entry name" value="NAD_Glu_DH_bac"/>
</dbReference>
<feature type="domain" description="NAD-glutamate dehydrogenase catalytic" evidence="1">
    <location>
        <begin position="752"/>
        <end position="1253"/>
    </location>
</feature>
<evidence type="ECO:0000259" key="5">
    <source>
        <dbReference type="Pfam" id="PF21077"/>
    </source>
</evidence>
<feature type="domain" description="NAD-specific glutamate dehydrogenase C-terminal" evidence="2">
    <location>
        <begin position="1298"/>
        <end position="1643"/>
    </location>
</feature>
<comment type="caution">
    <text evidence="6">The sequence shown here is derived from an EMBL/GenBank/DDBJ whole genome shotgun (WGS) entry which is preliminary data.</text>
</comment>
<name>A0A6P0GIJ7_9ACTN</name>
<dbReference type="SUPFAM" id="SSF51735">
    <property type="entry name" value="NAD(P)-binding Rossmann-fold domains"/>
    <property type="match status" value="1"/>
</dbReference>
<dbReference type="PANTHER" id="PTHR43403">
    <property type="entry name" value="NAD-SPECIFIC GLUTAMATE DEHYDROGENASE"/>
    <property type="match status" value="1"/>
</dbReference>
<dbReference type="Pfam" id="PF21076">
    <property type="entry name" value="GDH_ACT2"/>
    <property type="match status" value="1"/>
</dbReference>
<dbReference type="EMBL" id="JAAGWE010000022">
    <property type="protein sequence ID" value="NEM07084.1"/>
    <property type="molecule type" value="Genomic_DNA"/>
</dbReference>
<dbReference type="InterPro" id="IPR048381">
    <property type="entry name" value="GDH_C"/>
</dbReference>
<dbReference type="InterPro" id="IPR049059">
    <property type="entry name" value="NAD_Glu_DH_HM1"/>
</dbReference>
<dbReference type="GO" id="GO:0004352">
    <property type="term" value="F:glutamate dehydrogenase (NAD+) activity"/>
    <property type="evidence" value="ECO:0007669"/>
    <property type="project" value="InterPro"/>
</dbReference>
<dbReference type="PIRSF" id="PIRSF036761">
    <property type="entry name" value="GDH_Mll4104"/>
    <property type="match status" value="1"/>
</dbReference>
<feature type="domain" description="NAD-glutamate dehydrogenase N-terminal ACT1" evidence="3">
    <location>
        <begin position="37"/>
        <end position="177"/>
    </location>
</feature>
<evidence type="ECO:0000259" key="3">
    <source>
        <dbReference type="Pfam" id="PF21075"/>
    </source>
</evidence>
<dbReference type="Pfam" id="PF21077">
    <property type="entry name" value="GDH_ACT3"/>
    <property type="match status" value="1"/>
</dbReference>
<dbReference type="Gene3D" id="3.40.50.720">
    <property type="entry name" value="NAD(P)-binding Rossmann-like Domain"/>
    <property type="match status" value="1"/>
</dbReference>
<evidence type="ECO:0000313" key="7">
    <source>
        <dbReference type="Proteomes" id="UP000471126"/>
    </source>
</evidence>
<gene>
    <name evidence="6" type="ORF">GCU54_13815</name>
</gene>
<feature type="domain" description="NAD-glutamate dehydrogenase ACT2" evidence="4">
    <location>
        <begin position="406"/>
        <end position="496"/>
    </location>
</feature>
<dbReference type="Proteomes" id="UP000471126">
    <property type="component" value="Unassembled WGS sequence"/>
</dbReference>
<dbReference type="GO" id="GO:0004069">
    <property type="term" value="F:L-aspartate:2-oxoglutarate aminotransferase activity"/>
    <property type="evidence" value="ECO:0007669"/>
    <property type="project" value="InterPro"/>
</dbReference>
<dbReference type="InterPro" id="IPR049062">
    <property type="entry name" value="NAD_Glu_DH_ACT2"/>
</dbReference>
<organism evidence="6 7">
    <name type="scientific">Geodermatophilus normandii</name>
    <dbReference type="NCBI Taxonomy" id="1137989"/>
    <lineage>
        <taxon>Bacteria</taxon>
        <taxon>Bacillati</taxon>
        <taxon>Actinomycetota</taxon>
        <taxon>Actinomycetes</taxon>
        <taxon>Geodermatophilales</taxon>
        <taxon>Geodermatophilaceae</taxon>
        <taxon>Geodermatophilus</taxon>
    </lineage>
</organism>
<feature type="domain" description="NAD-glutamate dehydrogenase ACT3" evidence="5">
    <location>
        <begin position="581"/>
        <end position="640"/>
    </location>
</feature>
<reference evidence="6 7" key="1">
    <citation type="submission" date="2019-12" db="EMBL/GenBank/DDBJ databases">
        <title>WGS of CPCC 203550 I12A-02606.</title>
        <authorList>
            <person name="Jiang Z."/>
        </authorList>
    </citation>
    <scope>NUCLEOTIDE SEQUENCE [LARGE SCALE GENOMIC DNA]</scope>
    <source>
        <strain evidence="6 7">I12A-02606</strain>
    </source>
</reference>
<dbReference type="Pfam" id="PF21074">
    <property type="entry name" value="GDH_C"/>
    <property type="match status" value="1"/>
</dbReference>
<dbReference type="InterPro" id="IPR049056">
    <property type="entry name" value="NAD_Glu_DH_HM3"/>
</dbReference>
<dbReference type="InterPro" id="IPR028971">
    <property type="entry name" value="NAD-GDH_cat"/>
</dbReference>